<dbReference type="AlphaFoldDB" id="A0A315Z8U7"/>
<accession>A0A315Z8U7</accession>
<keyword evidence="4" id="KW-1185">Reference proteome</keyword>
<evidence type="ECO:0008006" key="5">
    <source>
        <dbReference type="Google" id="ProtNLM"/>
    </source>
</evidence>
<dbReference type="Gene3D" id="2.60.40.1610">
    <property type="entry name" value="Domain of unknown function DUF1254"/>
    <property type="match status" value="1"/>
</dbReference>
<dbReference type="PANTHER" id="PTHR36509:SF3">
    <property type="entry name" value="SIGNAL PEPTIDE PROTEIN"/>
    <property type="match status" value="1"/>
</dbReference>
<dbReference type="InterPro" id="IPR037049">
    <property type="entry name" value="DUF1214_C_sf"/>
</dbReference>
<feature type="domain" description="DUF1214" evidence="1">
    <location>
        <begin position="363"/>
        <end position="469"/>
    </location>
</feature>
<dbReference type="Proteomes" id="UP000245535">
    <property type="component" value="Unassembled WGS sequence"/>
</dbReference>
<dbReference type="Gene3D" id="1.10.3360.10">
    <property type="entry name" value="VPA0735-like domain"/>
    <property type="match status" value="1"/>
</dbReference>
<protein>
    <recommendedName>
        <fullName evidence="5">DUF1254 domain-containing protein</fullName>
    </recommendedName>
</protein>
<feature type="domain" description="DUF1254" evidence="2">
    <location>
        <begin position="99"/>
        <end position="211"/>
    </location>
</feature>
<dbReference type="Pfam" id="PF06742">
    <property type="entry name" value="DUF1214"/>
    <property type="match status" value="1"/>
</dbReference>
<organism evidence="3 4">
    <name type="scientific">Sediminitomix flava</name>
    <dbReference type="NCBI Taxonomy" id="379075"/>
    <lineage>
        <taxon>Bacteria</taxon>
        <taxon>Pseudomonadati</taxon>
        <taxon>Bacteroidota</taxon>
        <taxon>Cytophagia</taxon>
        <taxon>Cytophagales</taxon>
        <taxon>Flammeovirgaceae</taxon>
        <taxon>Sediminitomix</taxon>
    </lineage>
</organism>
<dbReference type="SUPFAM" id="SSF160935">
    <property type="entry name" value="VPA0735-like"/>
    <property type="match status" value="1"/>
</dbReference>
<dbReference type="InterPro" id="IPR037050">
    <property type="entry name" value="DUF1254_sf"/>
</dbReference>
<dbReference type="EMBL" id="QGDO01000003">
    <property type="protein sequence ID" value="PWJ41810.1"/>
    <property type="molecule type" value="Genomic_DNA"/>
</dbReference>
<dbReference type="RefSeq" id="WP_109618159.1">
    <property type="nucleotide sequence ID" value="NZ_QGDO01000003.1"/>
</dbReference>
<dbReference type="Gene3D" id="2.60.120.600">
    <property type="entry name" value="Domain of unknown function DUF1214, C-terminal domain"/>
    <property type="match status" value="1"/>
</dbReference>
<dbReference type="InterPro" id="IPR010679">
    <property type="entry name" value="DUF1254"/>
</dbReference>
<proteinExistence type="predicted"/>
<reference evidence="3 4" key="1">
    <citation type="submission" date="2018-03" db="EMBL/GenBank/DDBJ databases">
        <title>Genomic Encyclopedia of Archaeal and Bacterial Type Strains, Phase II (KMG-II): from individual species to whole genera.</title>
        <authorList>
            <person name="Goeker M."/>
        </authorList>
    </citation>
    <scope>NUCLEOTIDE SEQUENCE [LARGE SCALE GENOMIC DNA]</scope>
    <source>
        <strain evidence="3 4">DSM 28229</strain>
    </source>
</reference>
<evidence type="ECO:0000313" key="3">
    <source>
        <dbReference type="EMBL" id="PWJ41810.1"/>
    </source>
</evidence>
<evidence type="ECO:0000259" key="1">
    <source>
        <dbReference type="Pfam" id="PF06742"/>
    </source>
</evidence>
<evidence type="ECO:0000313" key="4">
    <source>
        <dbReference type="Proteomes" id="UP000245535"/>
    </source>
</evidence>
<dbReference type="Pfam" id="PF06863">
    <property type="entry name" value="DUF1254"/>
    <property type="match status" value="1"/>
</dbReference>
<dbReference type="InterPro" id="IPR010621">
    <property type="entry name" value="DUF1214"/>
</dbReference>
<dbReference type="PANTHER" id="PTHR36509">
    <property type="entry name" value="BLL3101 PROTEIN"/>
    <property type="match status" value="1"/>
</dbReference>
<dbReference type="PROSITE" id="PS51257">
    <property type="entry name" value="PROKAR_LIPOPROTEIN"/>
    <property type="match status" value="1"/>
</dbReference>
<evidence type="ECO:0000259" key="2">
    <source>
        <dbReference type="Pfam" id="PF06863"/>
    </source>
</evidence>
<sequence>MRLLLYIYFLFNFIFLTSCEPEKKQKKEEEEIKDPEYSVIGYPTKETVEDMFEEMAYHGATQAYLWGTVVLVNDTWRQVNLSVAGPLDFVTYNTLEEKYNTITSNLNTPYMLAFPNLSETGPLILEVPAGPTGGLLNDIESRNIGDIGLTGPDQGEGGKYLILHESWEVPENHNADFIYRAKTNLIWVGTRILTSDDEEVQKLQKAHKIYPLGQKPETNVVSIGNKVFQGWQPEGLAFWEAIHRVVQEEDFPPEDRYILQFLERVGIEKGKEFKPSIQQKKILRKAASHGKAMAESLSNGRRFLITPYYNDGTKWTVHYGGLTNANHVNVNGMKEFDGLVSYCWEAFSVSEGMMQDLIGAGSKYLATYEDQHGDWLNGSFTYELDIPANVPAEKFWSFIVYSQATRTFIENKDRKPGLSSKGNLYQNIDGSFTITMGPKRPKGVPKTNFLYTNPNEGWFAYFRCYDPKKAYYDKTWRLPDIKRIK</sequence>
<dbReference type="OrthoDB" id="272779at2"/>
<comment type="caution">
    <text evidence="3">The sequence shown here is derived from an EMBL/GenBank/DDBJ whole genome shotgun (WGS) entry which is preliminary data.</text>
</comment>
<name>A0A315Z8U7_SEDFL</name>
<gene>
    <name evidence="3" type="ORF">BC781_10360</name>
</gene>